<dbReference type="HOGENOM" id="CLU_908604_0_0_5"/>
<protein>
    <submittedName>
        <fullName evidence="2">Uncharacterized protein</fullName>
    </submittedName>
</protein>
<dbReference type="RefSeq" id="WP_013652301.1">
    <property type="nucleotide sequence ID" value="NC_015259.1"/>
</dbReference>
<dbReference type="KEGG" id="pgv:SL003B_1556"/>
<keyword evidence="1" id="KW-0472">Membrane</keyword>
<dbReference type="eggNOG" id="ENOG502Z7UB">
    <property type="taxonomic scope" value="Bacteria"/>
</dbReference>
<keyword evidence="3" id="KW-1185">Reference proteome</keyword>
<accession>F2J458</accession>
<dbReference type="EMBL" id="CP002568">
    <property type="protein sequence ID" value="ADZ69984.1"/>
    <property type="molecule type" value="Genomic_DNA"/>
</dbReference>
<dbReference type="STRING" id="991905.SL003B_1556"/>
<name>F2J458_POLGS</name>
<keyword evidence="1" id="KW-0812">Transmembrane</keyword>
<keyword evidence="1" id="KW-1133">Transmembrane helix</keyword>
<evidence type="ECO:0000256" key="1">
    <source>
        <dbReference type="SAM" id="Phobius"/>
    </source>
</evidence>
<evidence type="ECO:0000313" key="3">
    <source>
        <dbReference type="Proteomes" id="UP000008130"/>
    </source>
</evidence>
<evidence type="ECO:0000313" key="2">
    <source>
        <dbReference type="EMBL" id="ADZ69984.1"/>
    </source>
</evidence>
<gene>
    <name evidence="2" type="ordered locus">SL003B_1556</name>
</gene>
<dbReference type="Pfam" id="PF19911">
    <property type="entry name" value="DUF6384"/>
    <property type="match status" value="1"/>
</dbReference>
<dbReference type="OrthoDB" id="6115808at2"/>
<dbReference type="AlphaFoldDB" id="F2J458"/>
<dbReference type="InterPro" id="IPR045964">
    <property type="entry name" value="DUF6384"/>
</dbReference>
<organism evidence="2 3">
    <name type="scientific">Polymorphum gilvum (strain LMG 25793 / CGMCC 1.9160 / SL003B-26A1)</name>
    <dbReference type="NCBI Taxonomy" id="991905"/>
    <lineage>
        <taxon>Bacteria</taxon>
        <taxon>Pseudomonadati</taxon>
        <taxon>Pseudomonadota</taxon>
        <taxon>Alphaproteobacteria</taxon>
        <taxon>Rhodobacterales</taxon>
        <taxon>Paracoccaceae</taxon>
        <taxon>Polymorphum</taxon>
    </lineage>
</organism>
<sequence>MADRPADERAPLDELMMAMDVVDTLRHDEALVMKELGVEDRDARMIERLREIYASQGIEVPDRTLREGVEGLKQDRFVYAPPASGFARLLALAYVRRLVWSKWLAIAVIVVGLAAVAWQVLVIAPRERAAETLRIELTQEIPAALDAVAAAIAGMSADATALERATALAADGRRAAGAGEAAAARKAVSDLKALETELATTFEVRIVSRPGTPTGVTRIPDVNRSTRNYYLVVEAIGPDGRPIERTIVSEEDGQPKRVRIWAQRVPQAVFDDVRDDKQTDGIVQNALLGIKVRGKLSIDWTRPVVSGAITAW</sequence>
<dbReference type="PATRIC" id="fig|991905.3.peg.1599"/>
<feature type="transmembrane region" description="Helical" evidence="1">
    <location>
        <begin position="103"/>
        <end position="124"/>
    </location>
</feature>
<dbReference type="Proteomes" id="UP000008130">
    <property type="component" value="Chromosome"/>
</dbReference>
<reference evidence="2 3" key="1">
    <citation type="journal article" date="2011" name="J. Bacteriol.">
        <title>Complete genome sequence of Polymorphum gilvum SL003B-26A1T, a crude oil-degrading bacterium from oil-polluted saline soil.</title>
        <authorList>
            <person name="Li S.G."/>
            <person name="Tang Y.Q."/>
            <person name="Nie Y."/>
            <person name="Cai M."/>
            <person name="Wu X.L."/>
        </authorList>
    </citation>
    <scope>NUCLEOTIDE SEQUENCE [LARGE SCALE GENOMIC DNA]</scope>
    <source>
        <strain evidence="3">LMG 25793 / CGMCC 1.9160 / SL003B-26A1</strain>
    </source>
</reference>
<proteinExistence type="predicted"/>